<reference evidence="2 3" key="1">
    <citation type="journal article" date="2015" name="Nature">
        <title>rRNA introns, odd ribosomes, and small enigmatic genomes across a large radiation of phyla.</title>
        <authorList>
            <person name="Brown C.T."/>
            <person name="Hug L.A."/>
            <person name="Thomas B.C."/>
            <person name="Sharon I."/>
            <person name="Castelle C.J."/>
            <person name="Singh A."/>
            <person name="Wilkins M.J."/>
            <person name="Williams K.H."/>
            <person name="Banfield J.F."/>
        </authorList>
    </citation>
    <scope>NUCLEOTIDE SEQUENCE [LARGE SCALE GENOMIC DNA]</scope>
</reference>
<protein>
    <submittedName>
        <fullName evidence="2">Lipopolysaccharide biosynthesis glycosyltransferase</fullName>
    </submittedName>
</protein>
<organism evidence="2 3">
    <name type="scientific">Candidatus Gottesmanbacteria bacterium GW2011_GWA2_42_18</name>
    <dbReference type="NCBI Taxonomy" id="1618442"/>
    <lineage>
        <taxon>Bacteria</taxon>
        <taxon>Candidatus Gottesmaniibacteriota</taxon>
    </lineage>
</organism>
<dbReference type="AlphaFoldDB" id="A0A0G1BKH3"/>
<dbReference type="PANTHER" id="PTHR43630">
    <property type="entry name" value="POLY-BETA-1,6-N-ACETYL-D-GLUCOSAMINE SYNTHASE"/>
    <property type="match status" value="1"/>
</dbReference>
<accession>A0A0G1BKH3</accession>
<dbReference type="Gene3D" id="3.90.550.10">
    <property type="entry name" value="Spore Coat Polysaccharide Biosynthesis Protein SpsA, Chain A"/>
    <property type="match status" value="1"/>
</dbReference>
<evidence type="ECO:0000259" key="1">
    <source>
        <dbReference type="Pfam" id="PF00535"/>
    </source>
</evidence>
<dbReference type="EMBL" id="LCDD01000013">
    <property type="protein sequence ID" value="KKS46776.1"/>
    <property type="molecule type" value="Genomic_DNA"/>
</dbReference>
<dbReference type="Proteomes" id="UP000034320">
    <property type="component" value="Unassembled WGS sequence"/>
</dbReference>
<name>A0A0G1BKH3_9BACT</name>
<dbReference type="PANTHER" id="PTHR43630:SF2">
    <property type="entry name" value="GLYCOSYLTRANSFERASE"/>
    <property type="match status" value="1"/>
</dbReference>
<dbReference type="Pfam" id="PF00535">
    <property type="entry name" value="Glycos_transf_2"/>
    <property type="match status" value="1"/>
</dbReference>
<dbReference type="CDD" id="cd02511">
    <property type="entry name" value="Beta4Glucosyltransferase"/>
    <property type="match status" value="1"/>
</dbReference>
<dbReference type="InterPro" id="IPR029044">
    <property type="entry name" value="Nucleotide-diphossugar_trans"/>
</dbReference>
<keyword evidence="2" id="KW-0808">Transferase</keyword>
<evidence type="ECO:0000313" key="3">
    <source>
        <dbReference type="Proteomes" id="UP000034320"/>
    </source>
</evidence>
<comment type="caution">
    <text evidence="2">The sequence shown here is derived from an EMBL/GenBank/DDBJ whole genome shotgun (WGS) entry which is preliminary data.</text>
</comment>
<dbReference type="SUPFAM" id="SSF53448">
    <property type="entry name" value="Nucleotide-diphospho-sugar transferases"/>
    <property type="match status" value="1"/>
</dbReference>
<proteinExistence type="predicted"/>
<dbReference type="GO" id="GO:0016740">
    <property type="term" value="F:transferase activity"/>
    <property type="evidence" value="ECO:0007669"/>
    <property type="project" value="UniProtKB-KW"/>
</dbReference>
<sequence length="268" mass="31976">MSIAINRDFKIDLVVIVQDEEKNINKLVRKKYGDNLIIVDSYSRDNTVNELSQYTKQIYSQKFINFSVQKNYAISKSNNEWILTLDADEELTEGAQEVIRELVKKKDIDGYWFPRRNYINDKTYLKHGYFYPDWQLRLFRNHKGYKYSGIIHAQIQIPEKKTRYIKDVEILHSPERSKYNSWLSFFRLINYIKIEGSDLAKSKTAAASFFSGIFLETARHFFRCYYRKRGFLDGYNGFRAAVIFGLYQGNIQMYAFFTRLFRYDTPEV</sequence>
<evidence type="ECO:0000313" key="2">
    <source>
        <dbReference type="EMBL" id="KKS46776.1"/>
    </source>
</evidence>
<dbReference type="InterPro" id="IPR001173">
    <property type="entry name" value="Glyco_trans_2-like"/>
</dbReference>
<gene>
    <name evidence="2" type="ORF">UV09_C0013G0009</name>
</gene>
<feature type="domain" description="Glycosyltransferase 2-like" evidence="1">
    <location>
        <begin position="19"/>
        <end position="140"/>
    </location>
</feature>